<evidence type="ECO:0000256" key="2">
    <source>
        <dbReference type="ARBA" id="ARBA00009320"/>
    </source>
</evidence>
<dbReference type="InterPro" id="IPR050571">
    <property type="entry name" value="Class-IV_PLP-Dep_Aminotrnsfr"/>
</dbReference>
<proteinExistence type="inferred from homology"/>
<dbReference type="PANTHER" id="PTHR42743">
    <property type="entry name" value="AMINO-ACID AMINOTRANSFERASE"/>
    <property type="match status" value="1"/>
</dbReference>
<accession>A0A964WY09</accession>
<reference evidence="6" key="1">
    <citation type="submission" date="2020-01" db="EMBL/GenBank/DDBJ databases">
        <title>Muricauda ochracea sp. nov., isolated from a tidal flat of Garorim bay in Korea.</title>
        <authorList>
            <person name="Kim D."/>
            <person name="Yoo Y."/>
            <person name="Kim J.-J."/>
        </authorList>
    </citation>
    <scope>NUCLEOTIDE SEQUENCE</scope>
    <source>
        <strain evidence="6">JGD-17</strain>
    </source>
</reference>
<dbReference type="EMBL" id="JAAABI010000004">
    <property type="protein sequence ID" value="NAY92650.1"/>
    <property type="molecule type" value="Genomic_DNA"/>
</dbReference>
<dbReference type="Proteomes" id="UP000667650">
    <property type="component" value="Unassembled WGS sequence"/>
</dbReference>
<comment type="caution">
    <text evidence="6">The sequence shown here is derived from an EMBL/GenBank/DDBJ whole genome shotgun (WGS) entry which is preliminary data.</text>
</comment>
<dbReference type="SUPFAM" id="SSF56752">
    <property type="entry name" value="D-aminoacid aminotransferase-like PLP-dependent enzymes"/>
    <property type="match status" value="1"/>
</dbReference>
<evidence type="ECO:0000313" key="6">
    <source>
        <dbReference type="EMBL" id="NAY92650.1"/>
    </source>
</evidence>
<evidence type="ECO:0000256" key="5">
    <source>
        <dbReference type="RuleBase" id="RU004516"/>
    </source>
</evidence>
<dbReference type="Pfam" id="PF01063">
    <property type="entry name" value="Aminotran_4"/>
    <property type="match status" value="1"/>
</dbReference>
<gene>
    <name evidence="6" type="ORF">GTQ34_12045</name>
</gene>
<evidence type="ECO:0000256" key="3">
    <source>
        <dbReference type="ARBA" id="ARBA00022898"/>
    </source>
</evidence>
<protein>
    <submittedName>
        <fullName evidence="6">Aminotransferase IV</fullName>
    </submittedName>
</protein>
<keyword evidence="3 5" id="KW-0663">Pyridoxal phosphate</keyword>
<dbReference type="PANTHER" id="PTHR42743:SF10">
    <property type="entry name" value="D-ALANINE AMINOTRANSFERASE"/>
    <property type="match status" value="1"/>
</dbReference>
<organism evidence="6 7">
    <name type="scientific">Flagellimonas ochracea</name>
    <dbReference type="NCBI Taxonomy" id="2696472"/>
    <lineage>
        <taxon>Bacteria</taxon>
        <taxon>Pseudomonadati</taxon>
        <taxon>Bacteroidota</taxon>
        <taxon>Flavobacteriia</taxon>
        <taxon>Flavobacteriales</taxon>
        <taxon>Flavobacteriaceae</taxon>
        <taxon>Flagellimonas</taxon>
    </lineage>
</organism>
<evidence type="ECO:0000256" key="4">
    <source>
        <dbReference type="RuleBase" id="RU004106"/>
    </source>
</evidence>
<dbReference type="InterPro" id="IPR018300">
    <property type="entry name" value="Aminotrans_IV_CS"/>
</dbReference>
<dbReference type="GO" id="GO:0046394">
    <property type="term" value="P:carboxylic acid biosynthetic process"/>
    <property type="evidence" value="ECO:0007669"/>
    <property type="project" value="UniProtKB-ARBA"/>
</dbReference>
<comment type="similarity">
    <text evidence="2 4">Belongs to the class-IV pyridoxal-phosphate-dependent aminotransferase family.</text>
</comment>
<dbReference type="PROSITE" id="PS00770">
    <property type="entry name" value="AA_TRANSFER_CLASS_4"/>
    <property type="match status" value="1"/>
</dbReference>
<sequence length="292" mass="32643">MLPKGTFPSKVFLNGEIVDSNAAKISVFDRGFLFGDGIYEVMVQLENGIFYKNAHLQRMQDNLKKIGIAHDIAELDSQIPTLLHACQLEDSPCLIYLQVTRGVAARKHAFPSEAKPTAMMYALPYSLPHINQKNMKVVSMEDKRWHQCDIKSISLLGNVLANQSAMVQNTDEAILVRDGFITEGSHTNIFFVGKEKVYTHPANHHILDGITRRVVIDLCQELQIPLFEKAIKIDDIPSMDEAFLTGTTTQIASVGQIDNHVFYQSNTIGKTTKKLQEAFAKLKELNADTLAL</sequence>
<dbReference type="Gene3D" id="3.30.470.10">
    <property type="match status" value="1"/>
</dbReference>
<keyword evidence="7" id="KW-1185">Reference proteome</keyword>
<keyword evidence="6" id="KW-0032">Aminotransferase</keyword>
<dbReference type="RefSeq" id="WP_166524069.1">
    <property type="nucleotide sequence ID" value="NZ_JAAABI010000004.1"/>
</dbReference>
<dbReference type="GO" id="GO:0008652">
    <property type="term" value="P:amino acid biosynthetic process"/>
    <property type="evidence" value="ECO:0007669"/>
    <property type="project" value="UniProtKB-ARBA"/>
</dbReference>
<comment type="cofactor">
    <cofactor evidence="1 5">
        <name>pyridoxal 5'-phosphate</name>
        <dbReference type="ChEBI" id="CHEBI:597326"/>
    </cofactor>
</comment>
<evidence type="ECO:0000313" key="7">
    <source>
        <dbReference type="Proteomes" id="UP000667650"/>
    </source>
</evidence>
<dbReference type="GO" id="GO:0005829">
    <property type="term" value="C:cytosol"/>
    <property type="evidence" value="ECO:0007669"/>
    <property type="project" value="TreeGrafter"/>
</dbReference>
<dbReference type="InterPro" id="IPR001544">
    <property type="entry name" value="Aminotrans_IV"/>
</dbReference>
<dbReference type="InterPro" id="IPR043131">
    <property type="entry name" value="BCAT-like_N"/>
</dbReference>
<keyword evidence="6" id="KW-0808">Transferase</keyword>
<evidence type="ECO:0000256" key="1">
    <source>
        <dbReference type="ARBA" id="ARBA00001933"/>
    </source>
</evidence>
<dbReference type="InterPro" id="IPR036038">
    <property type="entry name" value="Aminotransferase-like"/>
</dbReference>
<dbReference type="Gene3D" id="3.20.10.10">
    <property type="entry name" value="D-amino Acid Aminotransferase, subunit A, domain 2"/>
    <property type="match status" value="1"/>
</dbReference>
<dbReference type="GO" id="GO:0008483">
    <property type="term" value="F:transaminase activity"/>
    <property type="evidence" value="ECO:0007669"/>
    <property type="project" value="UniProtKB-KW"/>
</dbReference>
<name>A0A964WY09_9FLAO</name>
<dbReference type="InterPro" id="IPR043132">
    <property type="entry name" value="BCAT-like_C"/>
</dbReference>
<dbReference type="AlphaFoldDB" id="A0A964WY09"/>
<dbReference type="FunFam" id="3.20.10.10:FF:000002">
    <property type="entry name" value="D-alanine aminotransferase"/>
    <property type="match status" value="1"/>
</dbReference>